<evidence type="ECO:0000313" key="2">
    <source>
        <dbReference type="EMBL" id="KAK7475940.1"/>
    </source>
</evidence>
<feature type="region of interest" description="Disordered" evidence="1">
    <location>
        <begin position="50"/>
        <end position="81"/>
    </location>
</feature>
<organism evidence="2 3">
    <name type="scientific">Batillaria attramentaria</name>
    <dbReference type="NCBI Taxonomy" id="370345"/>
    <lineage>
        <taxon>Eukaryota</taxon>
        <taxon>Metazoa</taxon>
        <taxon>Spiralia</taxon>
        <taxon>Lophotrochozoa</taxon>
        <taxon>Mollusca</taxon>
        <taxon>Gastropoda</taxon>
        <taxon>Caenogastropoda</taxon>
        <taxon>Sorbeoconcha</taxon>
        <taxon>Cerithioidea</taxon>
        <taxon>Batillariidae</taxon>
        <taxon>Batillaria</taxon>
    </lineage>
</organism>
<reference evidence="2 3" key="1">
    <citation type="journal article" date="2023" name="Sci. Data">
        <title>Genome assembly of the Korean intertidal mud-creeper Batillaria attramentaria.</title>
        <authorList>
            <person name="Patra A.K."/>
            <person name="Ho P.T."/>
            <person name="Jun S."/>
            <person name="Lee S.J."/>
            <person name="Kim Y."/>
            <person name="Won Y.J."/>
        </authorList>
    </citation>
    <scope>NUCLEOTIDE SEQUENCE [LARGE SCALE GENOMIC DNA]</scope>
    <source>
        <strain evidence="2">Wonlab-2016</strain>
    </source>
</reference>
<evidence type="ECO:0000256" key="1">
    <source>
        <dbReference type="SAM" id="MobiDB-lite"/>
    </source>
</evidence>
<protein>
    <submittedName>
        <fullName evidence="2">Uncharacterized protein</fullName>
    </submittedName>
</protein>
<accession>A0ABD0JLS1</accession>
<sequence length="165" mass="19791">MSDDKELLLPSDLWRPKSQCYTKKNKLPRTVNNIVYRDWSKSEVHKPRNFYSHPREPYEPGPPWSRFRPLPPIENRDEDRPRRIKLINNRQGVKTPEDFLHFGYKHFCHDPLNKKLRHYNDPIPYPLATEFREAYQSPKVKSNLLLPNPNYKRYGMTPRVFAFGA</sequence>
<dbReference type="AlphaFoldDB" id="A0ABD0JLS1"/>
<keyword evidence="3" id="KW-1185">Reference proteome</keyword>
<gene>
    <name evidence="2" type="ORF">BaRGS_00032829</name>
</gene>
<dbReference type="Proteomes" id="UP001519460">
    <property type="component" value="Unassembled WGS sequence"/>
</dbReference>
<proteinExistence type="predicted"/>
<feature type="non-terminal residue" evidence="2">
    <location>
        <position position="165"/>
    </location>
</feature>
<name>A0ABD0JLS1_9CAEN</name>
<evidence type="ECO:0000313" key="3">
    <source>
        <dbReference type="Proteomes" id="UP001519460"/>
    </source>
</evidence>
<dbReference type="EMBL" id="JACVVK020000390">
    <property type="protein sequence ID" value="KAK7475940.1"/>
    <property type="molecule type" value="Genomic_DNA"/>
</dbReference>
<comment type="caution">
    <text evidence="2">The sequence shown here is derived from an EMBL/GenBank/DDBJ whole genome shotgun (WGS) entry which is preliminary data.</text>
</comment>